<sequence>MDPRQNRMEPRPGGSMDPRRGGPLANPHQPGMGDPRHHISIGAPGSSTMLPTVPPYQPPHPGTTPAQSAPHPAGYQGPHPPSQGWAHPPPPQPNLRPQFPSPIPPVSINPAQLPPHGGQPGGPGTFGSPTPYQQPHPSSSSGIAPLTNWGSASPESSTVPSPSAGREGEQSRPHRVDPRTKYSHLKIKSKSSASPASGGGVLKGREGEEGAAIDRTHMPKLLQEPPALQRPYDPHELFDSAASKDVESDFAVSGPFGSTFGSFFTRSSPPQATGKSSGLPYGEITMQGITEKEPAYYRTGETRREHRRSSIIANP</sequence>
<dbReference type="AlphaFoldDB" id="A0AA35QY39"/>
<reference evidence="2" key="1">
    <citation type="submission" date="2023-03" db="EMBL/GenBank/DDBJ databases">
        <authorList>
            <person name="Steffen K."/>
            <person name="Cardenas P."/>
        </authorList>
    </citation>
    <scope>NUCLEOTIDE SEQUENCE</scope>
</reference>
<gene>
    <name evidence="2" type="ORF">GBAR_LOCUS1972</name>
</gene>
<feature type="compositionally biased region" description="Pro residues" evidence="1">
    <location>
        <begin position="52"/>
        <end position="62"/>
    </location>
</feature>
<feature type="compositionally biased region" description="Basic and acidic residues" evidence="1">
    <location>
        <begin position="290"/>
        <end position="304"/>
    </location>
</feature>
<accession>A0AA35QY39</accession>
<feature type="compositionally biased region" description="Basic and acidic residues" evidence="1">
    <location>
        <begin position="203"/>
        <end position="217"/>
    </location>
</feature>
<feature type="compositionally biased region" description="Low complexity" evidence="1">
    <location>
        <begin position="259"/>
        <end position="270"/>
    </location>
</feature>
<name>A0AA35QY39_GEOBA</name>
<evidence type="ECO:0000313" key="3">
    <source>
        <dbReference type="Proteomes" id="UP001174909"/>
    </source>
</evidence>
<feature type="region of interest" description="Disordered" evidence="1">
    <location>
        <begin position="1"/>
        <end position="234"/>
    </location>
</feature>
<protein>
    <submittedName>
        <fullName evidence="2">Uncharacterized protein</fullName>
    </submittedName>
</protein>
<evidence type="ECO:0000256" key="1">
    <source>
        <dbReference type="SAM" id="MobiDB-lite"/>
    </source>
</evidence>
<organism evidence="2 3">
    <name type="scientific">Geodia barretti</name>
    <name type="common">Barrett's horny sponge</name>
    <dbReference type="NCBI Taxonomy" id="519541"/>
    <lineage>
        <taxon>Eukaryota</taxon>
        <taxon>Metazoa</taxon>
        <taxon>Porifera</taxon>
        <taxon>Demospongiae</taxon>
        <taxon>Heteroscleromorpha</taxon>
        <taxon>Tetractinellida</taxon>
        <taxon>Astrophorina</taxon>
        <taxon>Geodiidae</taxon>
        <taxon>Geodia</taxon>
    </lineage>
</organism>
<dbReference type="EMBL" id="CASHTH010000280">
    <property type="protein sequence ID" value="CAI7996825.1"/>
    <property type="molecule type" value="Genomic_DNA"/>
</dbReference>
<feature type="compositionally biased region" description="Basic and acidic residues" evidence="1">
    <location>
        <begin position="1"/>
        <end position="10"/>
    </location>
</feature>
<feature type="compositionally biased region" description="Pro residues" evidence="1">
    <location>
        <begin position="87"/>
        <end position="107"/>
    </location>
</feature>
<dbReference type="Proteomes" id="UP001174909">
    <property type="component" value="Unassembled WGS sequence"/>
</dbReference>
<feature type="compositionally biased region" description="Basic and acidic residues" evidence="1">
    <location>
        <begin position="166"/>
        <end position="180"/>
    </location>
</feature>
<feature type="compositionally biased region" description="Polar residues" evidence="1">
    <location>
        <begin position="133"/>
        <end position="161"/>
    </location>
</feature>
<comment type="caution">
    <text evidence="2">The sequence shown here is derived from an EMBL/GenBank/DDBJ whole genome shotgun (WGS) entry which is preliminary data.</text>
</comment>
<keyword evidence="3" id="KW-1185">Reference proteome</keyword>
<feature type="region of interest" description="Disordered" evidence="1">
    <location>
        <begin position="259"/>
        <end position="315"/>
    </location>
</feature>
<evidence type="ECO:0000313" key="2">
    <source>
        <dbReference type="EMBL" id="CAI7996825.1"/>
    </source>
</evidence>
<proteinExistence type="predicted"/>